<organism evidence="10 11">
    <name type="scientific">Phialocephala subalpina</name>
    <dbReference type="NCBI Taxonomy" id="576137"/>
    <lineage>
        <taxon>Eukaryota</taxon>
        <taxon>Fungi</taxon>
        <taxon>Dikarya</taxon>
        <taxon>Ascomycota</taxon>
        <taxon>Pezizomycotina</taxon>
        <taxon>Leotiomycetes</taxon>
        <taxon>Helotiales</taxon>
        <taxon>Mollisiaceae</taxon>
        <taxon>Phialocephala</taxon>
        <taxon>Phialocephala fortinii species complex</taxon>
    </lineage>
</organism>
<evidence type="ECO:0000256" key="7">
    <source>
        <dbReference type="SAM" id="Phobius"/>
    </source>
</evidence>
<dbReference type="InterPro" id="IPR004331">
    <property type="entry name" value="SPX_dom"/>
</dbReference>
<name>A0A1L7XRE4_9HELO</name>
<feature type="transmembrane region" description="Helical" evidence="7">
    <location>
        <begin position="510"/>
        <end position="532"/>
    </location>
</feature>
<gene>
    <name evidence="10" type="ORF">PAC_17531</name>
</gene>
<dbReference type="GO" id="GO:0016036">
    <property type="term" value="P:cellular response to phosphate starvation"/>
    <property type="evidence" value="ECO:0007669"/>
    <property type="project" value="TreeGrafter"/>
</dbReference>
<keyword evidence="3 7" id="KW-0812">Transmembrane</keyword>
<dbReference type="Pfam" id="PF03105">
    <property type="entry name" value="SPX"/>
    <property type="match status" value="1"/>
</dbReference>
<dbReference type="EMBL" id="FJOG01000045">
    <property type="protein sequence ID" value="CZR67632.1"/>
    <property type="molecule type" value="Genomic_DNA"/>
</dbReference>
<evidence type="ECO:0000256" key="5">
    <source>
        <dbReference type="ARBA" id="ARBA00023136"/>
    </source>
</evidence>
<dbReference type="GO" id="GO:0000822">
    <property type="term" value="F:inositol hexakisphosphate binding"/>
    <property type="evidence" value="ECO:0007669"/>
    <property type="project" value="TreeGrafter"/>
</dbReference>
<keyword evidence="5 7" id="KW-0472">Membrane</keyword>
<evidence type="ECO:0000256" key="1">
    <source>
        <dbReference type="ARBA" id="ARBA00004141"/>
    </source>
</evidence>
<dbReference type="Proteomes" id="UP000184330">
    <property type="component" value="Unassembled WGS sequence"/>
</dbReference>
<reference evidence="10 11" key="1">
    <citation type="submission" date="2016-03" db="EMBL/GenBank/DDBJ databases">
        <authorList>
            <person name="Ploux O."/>
        </authorList>
    </citation>
    <scope>NUCLEOTIDE SEQUENCE [LARGE SCALE GENOMIC DNA]</scope>
    <source>
        <strain evidence="10 11">UAMH 11012</strain>
    </source>
</reference>
<dbReference type="PROSITE" id="PS51382">
    <property type="entry name" value="SPX"/>
    <property type="match status" value="1"/>
</dbReference>
<dbReference type="GO" id="GO:0006817">
    <property type="term" value="P:phosphate ion transport"/>
    <property type="evidence" value="ECO:0007669"/>
    <property type="project" value="TreeGrafter"/>
</dbReference>
<evidence type="ECO:0000256" key="2">
    <source>
        <dbReference type="ARBA" id="ARBA00009665"/>
    </source>
</evidence>
<sequence>MKFAKYDVLSDGRMAETVLTMLIRELDQEAVPEWRAKYLDYRLGKKKVKSIAIAIATALHGVNKTPQGSRQYQHQVNDSSKCLGSLSVPLRTVGVPSGSPSPKLSRSVVIDEDLHLISSAGDPGGYSNVTYDIIARKLLSDPTPPPPPALKLSNPAMDDSGRIRQRSNSILPPTINYEVNLINALPTPSGTHSQSQAHNLLPSRHFSATNSCPLSKHIFSGIQPSHKPSNSLDIRDIALSAYGPIQFSQARFFGWLDQELATVETFYKMKENEASKKLDKLRAQLDEMTDRGLQEALTAQMTLGAVSEILRSHSDKSTDSPKHVDMWSDASRVVFRDQHHSADSRGGFFLRINSGDRIDYRRAKTKLKFALEEFYRDLQLLESYASLNYTAFRKINKKFDKAVNAHNSLRYMSEKVNKAYFAQRNVLNSHMQDVEDLYARHVEHGNRKKALDKLRNRIRRPGNYSGSVLRCGLLLGIGIGFAIQGVIYGVQLQSHSDPTIQINTSYLLQIYGGYFLGLYLLLLFCLNCGVWTTHKINYVFVFELDRYGTARIFLYYPIILVGFTTTIMLFPAPILHHHSRMQFLYSHWRLLLSGFYPVEFGDLFLGDIYCSLTYMMMIFFCVYSMNWDNPNSCSSSHSRLQGFFSALPGIWRIFQCLRRYYDTRNTFPHLANCGKYTFTILYYTALSMHRIDGNHTKFIVFITLALCNTFYSDAGLCQPNARNPCLRQILGYKGPWKYYCAMISDVIFRFSWVLYALHTHNLQHASVVSFLVGFVDVTRRDIRLTILDTRMNIAQSDIRYCSAKTGQIPQPVPLIHPDCAAADARMSRIGKLIPTAHEQDFERKKRSRLDDRDTLDNMDGWGDDEDGDTQNVVDVEKSCTKSNKNVYPAIPPGAGNDFQCDSQISQNLLRAAAQLAQLFLKHDVKIPSYYFEAVLLSDQTFL</sequence>
<feature type="domain" description="SPX" evidence="9">
    <location>
        <begin position="1"/>
        <end position="413"/>
    </location>
</feature>
<feature type="transmembrane region" description="Helical" evidence="7">
    <location>
        <begin position="467"/>
        <end position="490"/>
    </location>
</feature>
<evidence type="ECO:0000313" key="10">
    <source>
        <dbReference type="EMBL" id="CZR67632.1"/>
    </source>
</evidence>
<evidence type="ECO:0000259" key="9">
    <source>
        <dbReference type="PROSITE" id="PS51382"/>
    </source>
</evidence>
<dbReference type="Pfam" id="PF03124">
    <property type="entry name" value="EXS"/>
    <property type="match status" value="2"/>
</dbReference>
<comment type="subcellular location">
    <subcellularLocation>
        <location evidence="1">Membrane</location>
        <topology evidence="1">Multi-pass membrane protein</topology>
    </subcellularLocation>
</comment>
<dbReference type="STRING" id="576137.A0A1L7XRE4"/>
<dbReference type="AlphaFoldDB" id="A0A1L7XRE4"/>
<comment type="similarity">
    <text evidence="2">Belongs to the SYG1 (TC 2.A.94) family.</text>
</comment>
<feature type="region of interest" description="Disordered" evidence="6">
    <location>
        <begin position="142"/>
        <end position="163"/>
    </location>
</feature>
<evidence type="ECO:0000313" key="11">
    <source>
        <dbReference type="Proteomes" id="UP000184330"/>
    </source>
</evidence>
<feature type="transmembrane region" description="Helical" evidence="7">
    <location>
        <begin position="553"/>
        <end position="575"/>
    </location>
</feature>
<dbReference type="InterPro" id="IPR004342">
    <property type="entry name" value="EXS_C"/>
</dbReference>
<feature type="transmembrane region" description="Helical" evidence="7">
    <location>
        <begin position="603"/>
        <end position="623"/>
    </location>
</feature>
<dbReference type="OrthoDB" id="9970435at2759"/>
<dbReference type="GO" id="GO:0005794">
    <property type="term" value="C:Golgi apparatus"/>
    <property type="evidence" value="ECO:0007669"/>
    <property type="project" value="TreeGrafter"/>
</dbReference>
<dbReference type="CDD" id="cd14475">
    <property type="entry name" value="SPX_SYG1_like"/>
    <property type="match status" value="1"/>
</dbReference>
<keyword evidence="4 7" id="KW-1133">Transmembrane helix</keyword>
<accession>A0A1L7XRE4</accession>
<dbReference type="PANTHER" id="PTHR10783">
    <property type="entry name" value="XENOTROPIC AND POLYTROPIC RETROVIRUS RECEPTOR 1-RELATED"/>
    <property type="match status" value="1"/>
</dbReference>
<evidence type="ECO:0000259" key="8">
    <source>
        <dbReference type="PROSITE" id="PS51380"/>
    </source>
</evidence>
<protein>
    <submittedName>
        <fullName evidence="10">Related to SYG1 protein</fullName>
    </submittedName>
</protein>
<evidence type="ECO:0000256" key="6">
    <source>
        <dbReference type="SAM" id="MobiDB-lite"/>
    </source>
</evidence>
<evidence type="ECO:0000256" key="3">
    <source>
        <dbReference type="ARBA" id="ARBA00022692"/>
    </source>
</evidence>
<dbReference type="PROSITE" id="PS51380">
    <property type="entry name" value="EXS"/>
    <property type="match status" value="1"/>
</dbReference>
<feature type="domain" description="EXS" evidence="8">
    <location>
        <begin position="632"/>
        <end position="820"/>
    </location>
</feature>
<keyword evidence="11" id="KW-1185">Reference proteome</keyword>
<dbReference type="PANTHER" id="PTHR10783:SF103">
    <property type="entry name" value="SOLUTE CARRIER FAMILY 53 MEMBER 1"/>
    <property type="match status" value="1"/>
</dbReference>
<proteinExistence type="inferred from homology"/>
<dbReference type="GO" id="GO:0005886">
    <property type="term" value="C:plasma membrane"/>
    <property type="evidence" value="ECO:0007669"/>
    <property type="project" value="TreeGrafter"/>
</dbReference>
<evidence type="ECO:0000256" key="4">
    <source>
        <dbReference type="ARBA" id="ARBA00022989"/>
    </source>
</evidence>